<accession>A0ABN7AP58</accession>
<dbReference type="InterPro" id="IPR007110">
    <property type="entry name" value="Ig-like_dom"/>
</dbReference>
<gene>
    <name evidence="3" type="ORF">NTJ_05886</name>
</gene>
<feature type="domain" description="Ig-like" evidence="2">
    <location>
        <begin position="8"/>
        <end position="128"/>
    </location>
</feature>
<keyword evidence="4" id="KW-1185">Reference proteome</keyword>
<dbReference type="Gene3D" id="2.60.40.10">
    <property type="entry name" value="Immunoglobulins"/>
    <property type="match status" value="2"/>
</dbReference>
<protein>
    <submittedName>
        <fullName evidence="3">Beat protein</fullName>
    </submittedName>
</protein>
<dbReference type="InterPro" id="IPR013783">
    <property type="entry name" value="Ig-like_fold"/>
</dbReference>
<evidence type="ECO:0000313" key="3">
    <source>
        <dbReference type="EMBL" id="BES93077.1"/>
    </source>
</evidence>
<dbReference type="Proteomes" id="UP001307889">
    <property type="component" value="Chromosome 4"/>
</dbReference>
<keyword evidence="1" id="KW-0732">Signal</keyword>
<evidence type="ECO:0000259" key="2">
    <source>
        <dbReference type="PROSITE" id="PS50835"/>
    </source>
</evidence>
<feature type="signal peptide" evidence="1">
    <location>
        <begin position="1"/>
        <end position="24"/>
    </location>
</feature>
<sequence length="298" mass="32987">MSIRGIAPVYFSLAILLLSTGANTLQLRELVVPSKLAVGSTATLSCLIETGNSSLESIKWYKDEKELCKFNSRMNRFYISIQPNPFQNLKCENLTLWFGPIPISASGTYKCEASAMSNLHLEDQPNIQTVMGSRNLSVFAYPMDAPVISGLKTYYHFGEFIEASCTAPPSYPAPDMMWHLNGKEIDSHRMHMTVAEEKGLIKATINLKILADAKFFSNPGGYALLSCTSTLMDTPPMKAEAKTHFSFSTSTTTANVDYDDLRALRKTSPKGRGNCVQIFPPWTTMVLIGLRLTANFII</sequence>
<organism evidence="3 4">
    <name type="scientific">Nesidiocoris tenuis</name>
    <dbReference type="NCBI Taxonomy" id="355587"/>
    <lineage>
        <taxon>Eukaryota</taxon>
        <taxon>Metazoa</taxon>
        <taxon>Ecdysozoa</taxon>
        <taxon>Arthropoda</taxon>
        <taxon>Hexapoda</taxon>
        <taxon>Insecta</taxon>
        <taxon>Pterygota</taxon>
        <taxon>Neoptera</taxon>
        <taxon>Paraneoptera</taxon>
        <taxon>Hemiptera</taxon>
        <taxon>Heteroptera</taxon>
        <taxon>Panheteroptera</taxon>
        <taxon>Cimicomorpha</taxon>
        <taxon>Miridae</taxon>
        <taxon>Dicyphina</taxon>
        <taxon>Nesidiocoris</taxon>
    </lineage>
</organism>
<dbReference type="PANTHER" id="PTHR21261:SF15">
    <property type="entry name" value="BEATEN PATH IIIA, ISOFORM D-RELATED"/>
    <property type="match status" value="1"/>
</dbReference>
<dbReference type="InterPro" id="IPR036179">
    <property type="entry name" value="Ig-like_dom_sf"/>
</dbReference>
<feature type="chain" id="PRO_5046451500" evidence="1">
    <location>
        <begin position="25"/>
        <end position="298"/>
    </location>
</feature>
<dbReference type="SUPFAM" id="SSF48726">
    <property type="entry name" value="Immunoglobulin"/>
    <property type="match status" value="1"/>
</dbReference>
<proteinExistence type="predicted"/>
<dbReference type="Pfam" id="PF13927">
    <property type="entry name" value="Ig_3"/>
    <property type="match status" value="1"/>
</dbReference>
<dbReference type="PROSITE" id="PS50835">
    <property type="entry name" value="IG_LIKE"/>
    <property type="match status" value="1"/>
</dbReference>
<name>A0ABN7AP58_9HEMI</name>
<evidence type="ECO:0000313" key="4">
    <source>
        <dbReference type="Proteomes" id="UP001307889"/>
    </source>
</evidence>
<reference evidence="3 4" key="1">
    <citation type="submission" date="2023-09" db="EMBL/GenBank/DDBJ databases">
        <title>Nesidiocoris tenuis whole genome shotgun sequence.</title>
        <authorList>
            <person name="Shibata T."/>
            <person name="Shimoda M."/>
            <person name="Kobayashi T."/>
            <person name="Uehara T."/>
        </authorList>
    </citation>
    <scope>NUCLEOTIDE SEQUENCE [LARGE SCALE GENOMIC DNA]</scope>
    <source>
        <strain evidence="3 4">Japan</strain>
    </source>
</reference>
<dbReference type="EMBL" id="AP028912">
    <property type="protein sequence ID" value="BES93077.1"/>
    <property type="molecule type" value="Genomic_DNA"/>
</dbReference>
<evidence type="ECO:0000256" key="1">
    <source>
        <dbReference type="SAM" id="SignalP"/>
    </source>
</evidence>
<dbReference type="PANTHER" id="PTHR21261">
    <property type="entry name" value="BEAT PROTEIN"/>
    <property type="match status" value="1"/>
</dbReference>